<protein>
    <submittedName>
        <fullName evidence="10">Uncharacterized protein</fullName>
    </submittedName>
</protein>
<dbReference type="EMBL" id="AZGZ01000035">
    <property type="protein sequence ID" value="KZZ87364.1"/>
    <property type="molecule type" value="Genomic_DNA"/>
</dbReference>
<evidence type="ECO:0000256" key="6">
    <source>
        <dbReference type="ARBA" id="ARBA00023034"/>
    </source>
</evidence>
<comment type="subcellular location">
    <subcellularLocation>
        <location evidence="8">Endomembrane system</location>
        <topology evidence="8">Single-pass type IV membrane protein</topology>
    </subcellularLocation>
    <subcellularLocation>
        <location evidence="1">Golgi apparatus membrane</location>
    </subcellularLocation>
</comment>
<evidence type="ECO:0000256" key="2">
    <source>
        <dbReference type="ARBA" id="ARBA00022448"/>
    </source>
</evidence>
<evidence type="ECO:0000256" key="3">
    <source>
        <dbReference type="ARBA" id="ARBA00022692"/>
    </source>
</evidence>
<reference evidence="10 11" key="1">
    <citation type="journal article" date="2016" name="Genome Biol. Evol.">
        <title>Divergent and convergent evolution of fungal pathogenicity.</title>
        <authorList>
            <person name="Shang Y."/>
            <person name="Xiao G."/>
            <person name="Zheng P."/>
            <person name="Cen K."/>
            <person name="Zhan S."/>
            <person name="Wang C."/>
        </authorList>
    </citation>
    <scope>NUCLEOTIDE SEQUENCE [LARGE SCALE GENOMIC DNA]</scope>
    <source>
        <strain evidence="10 11">ARSEF 7405</strain>
    </source>
</reference>
<evidence type="ECO:0000256" key="1">
    <source>
        <dbReference type="ARBA" id="ARBA00004394"/>
    </source>
</evidence>
<evidence type="ECO:0000256" key="9">
    <source>
        <dbReference type="SAM" id="Phobius"/>
    </source>
</evidence>
<comment type="caution">
    <text evidence="10">The sequence shown here is derived from an EMBL/GenBank/DDBJ whole genome shotgun (WGS) entry which is preliminary data.</text>
</comment>
<dbReference type="GO" id="GO:0000139">
    <property type="term" value="C:Golgi membrane"/>
    <property type="evidence" value="ECO:0007669"/>
    <property type="project" value="UniProtKB-SubCell"/>
</dbReference>
<dbReference type="SUPFAM" id="SSF58038">
    <property type="entry name" value="SNARE fusion complex"/>
    <property type="match status" value="1"/>
</dbReference>
<accession>A0A167VD69</accession>
<dbReference type="InterPro" id="IPR039899">
    <property type="entry name" value="BET1_SNARE"/>
</dbReference>
<keyword evidence="4" id="KW-0653">Protein transport</keyword>
<dbReference type="AlphaFoldDB" id="A0A167VD69"/>
<evidence type="ECO:0000256" key="4">
    <source>
        <dbReference type="ARBA" id="ARBA00022927"/>
    </source>
</evidence>
<keyword evidence="2" id="KW-0813">Transport</keyword>
<dbReference type="Proteomes" id="UP000242877">
    <property type="component" value="Unassembled WGS sequence"/>
</dbReference>
<evidence type="ECO:0000256" key="5">
    <source>
        <dbReference type="ARBA" id="ARBA00022989"/>
    </source>
</evidence>
<keyword evidence="5 9" id="KW-1133">Transmembrane helix</keyword>
<dbReference type="PANTHER" id="PTHR12791">
    <property type="entry name" value="GOLGI SNARE BET1-RELATED"/>
    <property type="match status" value="1"/>
</dbReference>
<proteinExistence type="predicted"/>
<organism evidence="10 11">
    <name type="scientific">Ascosphaera apis ARSEF 7405</name>
    <dbReference type="NCBI Taxonomy" id="392613"/>
    <lineage>
        <taxon>Eukaryota</taxon>
        <taxon>Fungi</taxon>
        <taxon>Dikarya</taxon>
        <taxon>Ascomycota</taxon>
        <taxon>Pezizomycotina</taxon>
        <taxon>Eurotiomycetes</taxon>
        <taxon>Eurotiomycetidae</taxon>
        <taxon>Onygenales</taxon>
        <taxon>Ascosphaeraceae</taxon>
        <taxon>Ascosphaera</taxon>
    </lineage>
</organism>
<gene>
    <name evidence="10" type="ORF">AAP_05745</name>
</gene>
<evidence type="ECO:0000313" key="11">
    <source>
        <dbReference type="Proteomes" id="UP000242877"/>
    </source>
</evidence>
<name>A0A167VD69_9EURO</name>
<dbReference type="VEuPathDB" id="FungiDB:AAP_05745"/>
<keyword evidence="11" id="KW-1185">Reference proteome</keyword>
<dbReference type="OrthoDB" id="3063237at2759"/>
<dbReference type="GO" id="GO:0015031">
    <property type="term" value="P:protein transport"/>
    <property type="evidence" value="ECO:0007669"/>
    <property type="project" value="UniProtKB-KW"/>
</dbReference>
<evidence type="ECO:0000313" key="10">
    <source>
        <dbReference type="EMBL" id="KZZ87364.1"/>
    </source>
</evidence>
<keyword evidence="3 9" id="KW-0812">Transmembrane</keyword>
<feature type="transmembrane region" description="Helical" evidence="9">
    <location>
        <begin position="74"/>
        <end position="93"/>
    </location>
</feature>
<evidence type="ECO:0000256" key="8">
    <source>
        <dbReference type="ARBA" id="ARBA00046280"/>
    </source>
</evidence>
<sequence length="97" mass="10867">MADAYAREEQNNELLNSLSQKTSALKSITLNIYDQARDQETIHHTSEVFSSMSTGLKGSASRLTRMAKQGDRIAILKLGGIVFVVGVLLYYLLKWIF</sequence>
<keyword evidence="7 9" id="KW-0472">Membrane</keyword>
<dbReference type="CDD" id="cd15853">
    <property type="entry name" value="SNARE_Bet1"/>
    <property type="match status" value="1"/>
</dbReference>
<keyword evidence="6" id="KW-0333">Golgi apparatus</keyword>
<evidence type="ECO:0000256" key="7">
    <source>
        <dbReference type="ARBA" id="ARBA00023136"/>
    </source>
</evidence>